<dbReference type="Proteomes" id="UP000551878">
    <property type="component" value="Unassembled WGS sequence"/>
</dbReference>
<dbReference type="AlphaFoldDB" id="A0A840QNH1"/>
<gene>
    <name evidence="2" type="ORF">HNQ41_001087</name>
</gene>
<organism evidence="2 3">
    <name type="scientific">Texcoconibacillus texcoconensis</name>
    <dbReference type="NCBI Taxonomy" id="1095777"/>
    <lineage>
        <taxon>Bacteria</taxon>
        <taxon>Bacillati</taxon>
        <taxon>Bacillota</taxon>
        <taxon>Bacilli</taxon>
        <taxon>Bacillales</taxon>
        <taxon>Bacillaceae</taxon>
        <taxon>Texcoconibacillus</taxon>
    </lineage>
</organism>
<accession>A0A840QNH1</accession>
<proteinExistence type="predicted"/>
<feature type="transmembrane region" description="Helical" evidence="1">
    <location>
        <begin position="76"/>
        <end position="106"/>
    </location>
</feature>
<keyword evidence="1" id="KW-0812">Transmembrane</keyword>
<evidence type="ECO:0000313" key="3">
    <source>
        <dbReference type="Proteomes" id="UP000551878"/>
    </source>
</evidence>
<keyword evidence="1" id="KW-1133">Transmembrane helix</keyword>
<evidence type="ECO:0008006" key="4">
    <source>
        <dbReference type="Google" id="ProtNLM"/>
    </source>
</evidence>
<protein>
    <recommendedName>
        <fullName evidence="4">Permease</fullName>
    </recommendedName>
</protein>
<sequence>MKKRWQLLLGVGGLFWSARFFQGQPFYSSELIWASLVFSPDSWLWAIIAFIISFYCMSRVIKKVHFMKGIQRRRMIFLLISLGVVLIVVFHWFALLSITLSLFYGIMDAREERKFHSKEIEKS</sequence>
<dbReference type="RefSeq" id="WP_184663385.1">
    <property type="nucleotide sequence ID" value="NZ_JACHHB010000004.1"/>
</dbReference>
<keyword evidence="1" id="KW-0472">Membrane</keyword>
<dbReference type="EMBL" id="JACHHB010000004">
    <property type="protein sequence ID" value="MBB5172924.1"/>
    <property type="molecule type" value="Genomic_DNA"/>
</dbReference>
<evidence type="ECO:0000256" key="1">
    <source>
        <dbReference type="SAM" id="Phobius"/>
    </source>
</evidence>
<comment type="caution">
    <text evidence="2">The sequence shown here is derived from an EMBL/GenBank/DDBJ whole genome shotgun (WGS) entry which is preliminary data.</text>
</comment>
<name>A0A840QNH1_9BACI</name>
<reference evidence="2 3" key="1">
    <citation type="submission" date="2020-08" db="EMBL/GenBank/DDBJ databases">
        <title>Genomic Encyclopedia of Type Strains, Phase IV (KMG-IV): sequencing the most valuable type-strain genomes for metagenomic binning, comparative biology and taxonomic classification.</title>
        <authorList>
            <person name="Goeker M."/>
        </authorList>
    </citation>
    <scope>NUCLEOTIDE SEQUENCE [LARGE SCALE GENOMIC DNA]</scope>
    <source>
        <strain evidence="2 3">DSM 24696</strain>
    </source>
</reference>
<feature type="transmembrane region" description="Helical" evidence="1">
    <location>
        <begin position="33"/>
        <end position="55"/>
    </location>
</feature>
<keyword evidence="3" id="KW-1185">Reference proteome</keyword>
<evidence type="ECO:0000313" key="2">
    <source>
        <dbReference type="EMBL" id="MBB5172924.1"/>
    </source>
</evidence>